<dbReference type="AlphaFoldDB" id="B7ZZ88"/>
<name>B7ZZ88_MAIZE</name>
<reference evidence="1" key="1">
    <citation type="journal article" date="2009" name="PLoS Genet.">
        <title>Sequencing, mapping, and analysis of 27,455 maize full-length cDNAs.</title>
        <authorList>
            <person name="Soderlund C."/>
            <person name="Descour A."/>
            <person name="Kudrna D."/>
            <person name="Bomhoff M."/>
            <person name="Boyd L."/>
            <person name="Currie J."/>
            <person name="Angelova A."/>
            <person name="Collura K."/>
            <person name="Wissotski M."/>
            <person name="Ashley E."/>
            <person name="Morrow D."/>
            <person name="Fernandes J."/>
            <person name="Walbot V."/>
            <person name="Yu Y."/>
        </authorList>
    </citation>
    <scope>NUCLEOTIDE SEQUENCE</scope>
    <source>
        <strain evidence="1">B73</strain>
    </source>
</reference>
<proteinExistence type="evidence at transcript level"/>
<reference evidence="1" key="2">
    <citation type="submission" date="2012-06" db="EMBL/GenBank/DDBJ databases">
        <authorList>
            <person name="Yu Y."/>
            <person name="Currie J."/>
            <person name="Lomeli R."/>
            <person name="Angelova A."/>
            <person name="Collura K."/>
            <person name="Wissotski M."/>
            <person name="Campos D."/>
            <person name="Kudrna D."/>
            <person name="Golser W."/>
            <person name="Ashely E."/>
            <person name="Descour A."/>
            <person name="Fernandes J."/>
            <person name="Soderlund C."/>
            <person name="Walbot V."/>
        </authorList>
    </citation>
    <scope>NUCLEOTIDE SEQUENCE</scope>
    <source>
        <strain evidence="1">B73</strain>
    </source>
</reference>
<dbReference type="RefSeq" id="XP_008674566.1">
    <property type="nucleotide sequence ID" value="XM_008676344.4"/>
</dbReference>
<evidence type="ECO:0000313" key="1">
    <source>
        <dbReference type="EMBL" id="ACL53237.1"/>
    </source>
</evidence>
<accession>B7ZZ88</accession>
<dbReference type="KEGG" id="zma:103650771"/>
<sequence>MGIVRTLDQAVRLGRREPKLTLPVWWFEAVATGPISVRKSGWRTHGCRRVWTKESRLVEGWLATFPFKEFVDTGNFQLQIVDPLLQIGTPHISLGLHEFEGDQAFFTAQRRNIHLLVDGIAALGEGTRISSQCSSTRRSTPAQRPLICSDRRASMRRISSSNLWVIVSDCSIADDRARRGTSGSRSRMTSL</sequence>
<dbReference type="EMBL" id="BT054630">
    <property type="protein sequence ID" value="ACL53237.1"/>
    <property type="molecule type" value="mRNA"/>
</dbReference>
<dbReference type="GeneID" id="103650771"/>
<organism evidence="1">
    <name type="scientific">Zea mays</name>
    <name type="common">Maize</name>
    <dbReference type="NCBI Taxonomy" id="4577"/>
    <lineage>
        <taxon>Eukaryota</taxon>
        <taxon>Viridiplantae</taxon>
        <taxon>Streptophyta</taxon>
        <taxon>Embryophyta</taxon>
        <taxon>Tracheophyta</taxon>
        <taxon>Spermatophyta</taxon>
        <taxon>Magnoliopsida</taxon>
        <taxon>Liliopsida</taxon>
        <taxon>Poales</taxon>
        <taxon>Poaceae</taxon>
        <taxon>PACMAD clade</taxon>
        <taxon>Panicoideae</taxon>
        <taxon>Andropogonodae</taxon>
        <taxon>Andropogoneae</taxon>
        <taxon>Tripsacinae</taxon>
        <taxon>Zea</taxon>
    </lineage>
</organism>
<protein>
    <submittedName>
        <fullName evidence="1">Uncharacterized protein</fullName>
    </submittedName>
</protein>